<evidence type="ECO:0000313" key="10">
    <source>
        <dbReference type="Proteomes" id="UP000289437"/>
    </source>
</evidence>
<evidence type="ECO:0000256" key="2">
    <source>
        <dbReference type="ARBA" id="ARBA00022741"/>
    </source>
</evidence>
<keyword evidence="3 9" id="KW-0418">Kinase</keyword>
<dbReference type="InterPro" id="IPR043129">
    <property type="entry name" value="ATPase_NBD"/>
</dbReference>
<dbReference type="GO" id="GO:0019150">
    <property type="term" value="F:D-ribulokinase activity"/>
    <property type="evidence" value="ECO:0007669"/>
    <property type="project" value="TreeGrafter"/>
</dbReference>
<evidence type="ECO:0000256" key="3">
    <source>
        <dbReference type="ARBA" id="ARBA00022777"/>
    </source>
</evidence>
<evidence type="ECO:0000313" key="9">
    <source>
        <dbReference type="EMBL" id="RXH55322.1"/>
    </source>
</evidence>
<dbReference type="Proteomes" id="UP000289437">
    <property type="component" value="Unassembled WGS sequence"/>
</dbReference>
<evidence type="ECO:0000259" key="8">
    <source>
        <dbReference type="Pfam" id="PF02782"/>
    </source>
</evidence>
<dbReference type="Gene3D" id="1.20.58.2240">
    <property type="match status" value="1"/>
</dbReference>
<dbReference type="InterPro" id="IPR005929">
    <property type="entry name" value="Ribulokinase"/>
</dbReference>
<sequence length="537" mass="56804">MAIVAGVDFGTLSVRVTLVGEKGRMGTAVAGYPLMRSREDPDQATQSHDAQMAALVEATKKVVAECGVEGSAIDAMALDTTGSSVVMVDGAMKPIDDYYLWCDHRAKLEAQQITAMAHATKLEAIDWCGGVYSHEWGFAKLLHWLRHNPEKRERFASAFEHCDMVAATLCGITDPKLVKRSACAMGHKWMWNPKWGGLPGQGFLSMLDPLFDGIRAKFDGEYLTSDHLAGHLSAHWAGEMGLRAGIPIPVGAFDAHWDAIGAGCREGDVVNVVGTSTCIIAMQKEASLIPGVCGVVPGSVHPSYAGVEAGLSATGDIFEAIAKRAGTTVRELAAGLEAYRPGQTGLLRLSWDNGDRTVLVNAELGGITLGWNLIHTAKDELFAAIEGTAFHTRIILERLAENGVPIERVINAGGIPQNSPVLNQVYANVLNKPVLVPDGVPTSIGSGIFAMLAIGAYPSVEAAQSALCLGHRTVYPDPGAVAVYEELYQLYRKVYFAFGTPGAEAVSLGEILPKVKKIAASAAKGEAASAVAGGTSK</sequence>
<keyword evidence="1" id="KW-0808">Transferase</keyword>
<evidence type="ECO:0000256" key="5">
    <source>
        <dbReference type="ARBA" id="ARBA00022935"/>
    </source>
</evidence>
<evidence type="ECO:0000259" key="7">
    <source>
        <dbReference type="Pfam" id="PF00370"/>
    </source>
</evidence>
<feature type="domain" description="Carbohydrate kinase FGGY N-terminal" evidence="7">
    <location>
        <begin position="4"/>
        <end position="159"/>
    </location>
</feature>
<dbReference type="GO" id="GO:0005524">
    <property type="term" value="F:ATP binding"/>
    <property type="evidence" value="ECO:0007669"/>
    <property type="project" value="UniProtKB-KW"/>
</dbReference>
<keyword evidence="4" id="KW-0067">ATP-binding</keyword>
<organism evidence="9 10">
    <name type="scientific">Granulicella sibirica</name>
    <dbReference type="NCBI Taxonomy" id="2479048"/>
    <lineage>
        <taxon>Bacteria</taxon>
        <taxon>Pseudomonadati</taxon>
        <taxon>Acidobacteriota</taxon>
        <taxon>Terriglobia</taxon>
        <taxon>Terriglobales</taxon>
        <taxon>Acidobacteriaceae</taxon>
        <taxon>Granulicella</taxon>
    </lineage>
</organism>
<dbReference type="RefSeq" id="WP_128914962.1">
    <property type="nucleotide sequence ID" value="NZ_RDSM01000003.1"/>
</dbReference>
<keyword evidence="10" id="KW-1185">Reference proteome</keyword>
<reference evidence="9 10" key="1">
    <citation type="submission" date="2018-11" db="EMBL/GenBank/DDBJ databases">
        <authorList>
            <person name="Mardanov A.V."/>
            <person name="Ravin N.V."/>
            <person name="Dedysh S.N."/>
        </authorList>
    </citation>
    <scope>NUCLEOTIDE SEQUENCE [LARGE SCALE GENOMIC DNA]</scope>
    <source>
        <strain evidence="9 10">AF10</strain>
    </source>
</reference>
<comment type="caution">
    <text evidence="9">The sequence shown here is derived from an EMBL/GenBank/DDBJ whole genome shotgun (WGS) entry which is preliminary data.</text>
</comment>
<protein>
    <submittedName>
        <fullName evidence="9">Ribulokinase</fullName>
    </submittedName>
</protein>
<dbReference type="InterPro" id="IPR000577">
    <property type="entry name" value="Carb_kinase_FGGY"/>
</dbReference>
<dbReference type="PANTHER" id="PTHR43435">
    <property type="entry name" value="RIBULOKINASE"/>
    <property type="match status" value="1"/>
</dbReference>
<evidence type="ECO:0000256" key="1">
    <source>
        <dbReference type="ARBA" id="ARBA00022679"/>
    </source>
</evidence>
<dbReference type="Gene3D" id="3.30.420.40">
    <property type="match status" value="1"/>
</dbReference>
<feature type="domain" description="Carbohydrate kinase FGGY C-terminal" evidence="8">
    <location>
        <begin position="270"/>
        <end position="453"/>
    </location>
</feature>
<reference evidence="10" key="2">
    <citation type="submission" date="2019-02" db="EMBL/GenBank/DDBJ databases">
        <title>Granulicella sibirica sp. nov., a psychrotolerant acidobacterium isolated from an organic soil layer in forested tundra, West Siberia.</title>
        <authorList>
            <person name="Oshkin I.Y."/>
            <person name="Kulichevskaya I.S."/>
            <person name="Rijpstra W.I.C."/>
            <person name="Sinninghe Damste J.S."/>
            <person name="Rakitin A.L."/>
            <person name="Ravin N.V."/>
            <person name="Dedysh S.N."/>
        </authorList>
    </citation>
    <scope>NUCLEOTIDE SEQUENCE [LARGE SCALE GENOMIC DNA]</scope>
    <source>
        <strain evidence="10">AF10</strain>
    </source>
</reference>
<keyword evidence="2" id="KW-0547">Nucleotide-binding</keyword>
<dbReference type="CDD" id="cd07781">
    <property type="entry name" value="ASKHA_NBD_FGGY_L-RBK"/>
    <property type="match status" value="1"/>
</dbReference>
<accession>A0A4Q0SY03</accession>
<keyword evidence="6" id="KW-0119">Carbohydrate metabolism</keyword>
<dbReference type="AlphaFoldDB" id="A0A4Q0SY03"/>
<dbReference type="SUPFAM" id="SSF53067">
    <property type="entry name" value="Actin-like ATPase domain"/>
    <property type="match status" value="2"/>
</dbReference>
<dbReference type="GO" id="GO:0008741">
    <property type="term" value="F:ribulokinase activity"/>
    <property type="evidence" value="ECO:0007669"/>
    <property type="project" value="InterPro"/>
</dbReference>
<evidence type="ECO:0000256" key="6">
    <source>
        <dbReference type="ARBA" id="ARBA00023277"/>
    </source>
</evidence>
<dbReference type="InterPro" id="IPR018485">
    <property type="entry name" value="FGGY_C"/>
</dbReference>
<dbReference type="NCBIfam" id="NF003154">
    <property type="entry name" value="PRK04123.1"/>
    <property type="match status" value="1"/>
</dbReference>
<dbReference type="OrthoDB" id="9805576at2"/>
<gene>
    <name evidence="9" type="ORF">GRAN_4426</name>
</gene>
<dbReference type="EMBL" id="RDSM01000003">
    <property type="protein sequence ID" value="RXH55322.1"/>
    <property type="molecule type" value="Genomic_DNA"/>
</dbReference>
<dbReference type="GO" id="GO:0005737">
    <property type="term" value="C:cytoplasm"/>
    <property type="evidence" value="ECO:0007669"/>
    <property type="project" value="TreeGrafter"/>
</dbReference>
<dbReference type="PANTHER" id="PTHR43435:SF4">
    <property type="entry name" value="FGGY CARBOHYDRATE KINASE DOMAIN-CONTAINING PROTEIN"/>
    <property type="match status" value="1"/>
</dbReference>
<dbReference type="Pfam" id="PF00370">
    <property type="entry name" value="FGGY_N"/>
    <property type="match status" value="1"/>
</dbReference>
<dbReference type="PIRSF" id="PIRSF000538">
    <property type="entry name" value="GlpK"/>
    <property type="match status" value="1"/>
</dbReference>
<dbReference type="Pfam" id="PF02782">
    <property type="entry name" value="FGGY_C"/>
    <property type="match status" value="1"/>
</dbReference>
<evidence type="ECO:0000256" key="4">
    <source>
        <dbReference type="ARBA" id="ARBA00022840"/>
    </source>
</evidence>
<dbReference type="GO" id="GO:0019569">
    <property type="term" value="P:L-arabinose catabolic process to D-xylulose 5-phosphate"/>
    <property type="evidence" value="ECO:0007669"/>
    <property type="project" value="InterPro"/>
</dbReference>
<keyword evidence="5" id="KW-0054">Arabinose catabolism</keyword>
<name>A0A4Q0SY03_9BACT</name>
<dbReference type="InterPro" id="IPR018484">
    <property type="entry name" value="FGGY_N"/>
</dbReference>
<proteinExistence type="predicted"/>